<feature type="active site" description="Proton donor/acceptor" evidence="7">
    <location>
        <position position="198"/>
    </location>
</feature>
<dbReference type="InterPro" id="IPR004391">
    <property type="entry name" value="Glu_race"/>
</dbReference>
<dbReference type="HAMAP" id="MF_00258">
    <property type="entry name" value="Glu_racemase"/>
    <property type="match status" value="1"/>
</dbReference>
<organism evidence="8 9">
    <name type="scientific">Acetobacter oeni</name>
    <dbReference type="NCBI Taxonomy" id="304077"/>
    <lineage>
        <taxon>Bacteria</taxon>
        <taxon>Pseudomonadati</taxon>
        <taxon>Pseudomonadota</taxon>
        <taxon>Alphaproteobacteria</taxon>
        <taxon>Acetobacterales</taxon>
        <taxon>Acetobacteraceae</taxon>
        <taxon>Acetobacter</taxon>
    </lineage>
</organism>
<keyword evidence="5 7" id="KW-0413">Isomerase</keyword>
<comment type="pathway">
    <text evidence="7">Cell wall biogenesis; peptidoglycan biosynthesis.</text>
</comment>
<feature type="active site" description="Proton donor/acceptor" evidence="7">
    <location>
        <position position="84"/>
    </location>
</feature>
<name>A0A511XGS8_9PROT</name>
<dbReference type="GO" id="GO:0071555">
    <property type="term" value="P:cell wall organization"/>
    <property type="evidence" value="ECO:0007669"/>
    <property type="project" value="UniProtKB-KW"/>
</dbReference>
<reference evidence="8 9" key="1">
    <citation type="submission" date="2019-07" db="EMBL/GenBank/DDBJ databases">
        <title>Whole genome shotgun sequence of Acetobacter oeni NBRC 105207.</title>
        <authorList>
            <person name="Hosoyama A."/>
            <person name="Uohara A."/>
            <person name="Ohji S."/>
            <person name="Ichikawa N."/>
        </authorList>
    </citation>
    <scope>NUCLEOTIDE SEQUENCE [LARGE SCALE GENOMIC DNA]</scope>
    <source>
        <strain evidence="8 9">NBRC 105207</strain>
    </source>
</reference>
<keyword evidence="4 7" id="KW-0573">Peptidoglycan synthesis</keyword>
<keyword evidence="3 7" id="KW-0133">Cell shape</keyword>
<comment type="similarity">
    <text evidence="7">Belongs to the aspartate/glutamate racemases family.</text>
</comment>
<evidence type="ECO:0000256" key="2">
    <source>
        <dbReference type="ARBA" id="ARBA00013090"/>
    </source>
</evidence>
<dbReference type="InterPro" id="IPR015942">
    <property type="entry name" value="Asp/Glu/hydantoin_racemase"/>
</dbReference>
<evidence type="ECO:0000256" key="1">
    <source>
        <dbReference type="ARBA" id="ARBA00001602"/>
    </source>
</evidence>
<dbReference type="Proteomes" id="UP000321746">
    <property type="component" value="Unassembled WGS sequence"/>
</dbReference>
<evidence type="ECO:0000313" key="8">
    <source>
        <dbReference type="EMBL" id="GEN62155.1"/>
    </source>
</evidence>
<evidence type="ECO:0000313" key="9">
    <source>
        <dbReference type="Proteomes" id="UP000321746"/>
    </source>
</evidence>
<dbReference type="Pfam" id="PF01177">
    <property type="entry name" value="Asp_Glu_race"/>
    <property type="match status" value="1"/>
</dbReference>
<comment type="caution">
    <text evidence="8">The sequence shown here is derived from an EMBL/GenBank/DDBJ whole genome shotgun (WGS) entry which is preliminary data.</text>
</comment>
<dbReference type="EMBL" id="BJYG01000002">
    <property type="protein sequence ID" value="GEN62155.1"/>
    <property type="molecule type" value="Genomic_DNA"/>
</dbReference>
<dbReference type="UniPathway" id="UPA00219"/>
<feature type="binding site" evidence="7">
    <location>
        <begin position="199"/>
        <end position="200"/>
    </location>
    <ligand>
        <name>substrate</name>
    </ligand>
</feature>
<dbReference type="PANTHER" id="PTHR21198">
    <property type="entry name" value="GLUTAMATE RACEMASE"/>
    <property type="match status" value="1"/>
</dbReference>
<dbReference type="AlphaFoldDB" id="A0A511XGS8"/>
<evidence type="ECO:0000256" key="7">
    <source>
        <dbReference type="HAMAP-Rule" id="MF_00258"/>
    </source>
</evidence>
<dbReference type="GO" id="GO:0009252">
    <property type="term" value="P:peptidoglycan biosynthetic process"/>
    <property type="evidence" value="ECO:0007669"/>
    <property type="project" value="UniProtKB-UniRule"/>
</dbReference>
<dbReference type="Gene3D" id="3.40.50.1860">
    <property type="match status" value="2"/>
</dbReference>
<dbReference type="PANTHER" id="PTHR21198:SF2">
    <property type="entry name" value="GLUTAMATE RACEMASE"/>
    <property type="match status" value="1"/>
</dbReference>
<dbReference type="InterPro" id="IPR001920">
    <property type="entry name" value="Asp/Glu_race"/>
</dbReference>
<feature type="binding site" evidence="7">
    <location>
        <begin position="20"/>
        <end position="21"/>
    </location>
    <ligand>
        <name>substrate</name>
    </ligand>
</feature>
<evidence type="ECO:0000256" key="5">
    <source>
        <dbReference type="ARBA" id="ARBA00023235"/>
    </source>
</evidence>
<dbReference type="PROSITE" id="PS00923">
    <property type="entry name" value="ASP_GLU_RACEMASE_1"/>
    <property type="match status" value="1"/>
</dbReference>
<proteinExistence type="inferred from homology"/>
<sequence>MVRENGQAAAGKAPRILAFDSGIGGMGIVGALRTELPGAVIDYLADTAVYPYGEQDDGFLTARIVSLIQDAVIRLDSDVVVVACNTASTLALEALRDVCPVPVVGCVPPIRWAARVSRTRVIGLLATKATVGRPYVASLQAQFAPDCTLIAHGARHLADCAEGVFRGRKADPALIRRELSGLFGHPDGGKIDAVALGCTHYTFLIDAFREVSPVDVVWLDPAVAVARQTAAVLGCAPAIWATEGSGRVWFTAPPHEAAGLESGLRGFGYAAPELWQFPFPAGVPA</sequence>
<evidence type="ECO:0000256" key="4">
    <source>
        <dbReference type="ARBA" id="ARBA00022984"/>
    </source>
</evidence>
<dbReference type="EC" id="5.1.1.3" evidence="2 7"/>
<comment type="catalytic activity">
    <reaction evidence="1 7">
        <text>L-glutamate = D-glutamate</text>
        <dbReference type="Rhea" id="RHEA:12813"/>
        <dbReference type="ChEBI" id="CHEBI:29985"/>
        <dbReference type="ChEBI" id="CHEBI:29986"/>
        <dbReference type="EC" id="5.1.1.3"/>
    </reaction>
</comment>
<gene>
    <name evidence="7 8" type="primary">murI</name>
    <name evidence="8" type="ORF">AOE01nite_03790</name>
</gene>
<keyword evidence="9" id="KW-1185">Reference proteome</keyword>
<dbReference type="SUPFAM" id="SSF53681">
    <property type="entry name" value="Aspartate/glutamate racemase"/>
    <property type="match status" value="2"/>
</dbReference>
<keyword evidence="6 7" id="KW-0961">Cell wall biogenesis/degradation</keyword>
<evidence type="ECO:0000256" key="6">
    <source>
        <dbReference type="ARBA" id="ARBA00023316"/>
    </source>
</evidence>
<dbReference type="InterPro" id="IPR018187">
    <property type="entry name" value="Asp/Glu_racemase_AS_1"/>
</dbReference>
<dbReference type="GO" id="GO:0008360">
    <property type="term" value="P:regulation of cell shape"/>
    <property type="evidence" value="ECO:0007669"/>
    <property type="project" value="UniProtKB-KW"/>
</dbReference>
<feature type="binding site" evidence="7">
    <location>
        <begin position="85"/>
        <end position="86"/>
    </location>
    <ligand>
        <name>substrate</name>
    </ligand>
</feature>
<protein>
    <recommendedName>
        <fullName evidence="2 7">Glutamate racemase</fullName>
        <ecNumber evidence="2 7">5.1.1.3</ecNumber>
    </recommendedName>
</protein>
<feature type="binding site" evidence="7">
    <location>
        <begin position="52"/>
        <end position="53"/>
    </location>
    <ligand>
        <name>substrate</name>
    </ligand>
</feature>
<evidence type="ECO:0000256" key="3">
    <source>
        <dbReference type="ARBA" id="ARBA00022960"/>
    </source>
</evidence>
<comment type="function">
    <text evidence="7">Provides the (R)-glutamate required for cell wall biosynthesis.</text>
</comment>
<accession>A0A511XGS8</accession>
<dbReference type="GO" id="GO:0008881">
    <property type="term" value="F:glutamate racemase activity"/>
    <property type="evidence" value="ECO:0007669"/>
    <property type="project" value="UniProtKB-UniRule"/>
</dbReference>